<evidence type="ECO:0000313" key="3">
    <source>
        <dbReference type="EMBL" id="WFD02167.1"/>
    </source>
</evidence>
<proteinExistence type="predicted"/>
<reference evidence="3" key="1">
    <citation type="submission" date="2023-03" db="EMBL/GenBank/DDBJ databases">
        <title>Mating type loci evolution in Malassezia.</title>
        <authorList>
            <person name="Coelho M.A."/>
        </authorList>
    </citation>
    <scope>NUCLEOTIDE SEQUENCE</scope>
    <source>
        <strain evidence="3">CBS 7876</strain>
    </source>
</reference>
<dbReference type="SUPFAM" id="SSF52540">
    <property type="entry name" value="P-loop containing nucleoside triphosphate hydrolases"/>
    <property type="match status" value="2"/>
</dbReference>
<dbReference type="PANTHER" id="PTHR21610">
    <property type="entry name" value="VON WILLEBRAND FACTOR A DOMAIN-CONTAINING PROTEIN 8"/>
    <property type="match status" value="1"/>
</dbReference>
<feature type="region of interest" description="Disordered" evidence="1">
    <location>
        <begin position="331"/>
        <end position="353"/>
    </location>
</feature>
<feature type="compositionally biased region" description="Gly residues" evidence="1">
    <location>
        <begin position="1161"/>
        <end position="1174"/>
    </location>
</feature>
<evidence type="ECO:0000313" key="4">
    <source>
        <dbReference type="Proteomes" id="UP001214603"/>
    </source>
</evidence>
<feature type="domain" description="VWFA" evidence="2">
    <location>
        <begin position="1307"/>
        <end position="1492"/>
    </location>
</feature>
<dbReference type="EMBL" id="CP119934">
    <property type="protein sequence ID" value="WFD02167.1"/>
    <property type="molecule type" value="Genomic_DNA"/>
</dbReference>
<accession>A0AAF0DZ23</accession>
<dbReference type="Proteomes" id="UP001214603">
    <property type="component" value="Chromosome 1"/>
</dbReference>
<evidence type="ECO:0000259" key="2">
    <source>
        <dbReference type="PROSITE" id="PS50234"/>
    </source>
</evidence>
<dbReference type="InterPro" id="IPR027417">
    <property type="entry name" value="P-loop_NTPase"/>
</dbReference>
<dbReference type="InterPro" id="IPR036465">
    <property type="entry name" value="vWFA_dom_sf"/>
</dbReference>
<evidence type="ECO:0000256" key="1">
    <source>
        <dbReference type="SAM" id="MobiDB-lite"/>
    </source>
</evidence>
<dbReference type="GO" id="GO:0005524">
    <property type="term" value="F:ATP binding"/>
    <property type="evidence" value="ECO:0007669"/>
    <property type="project" value="InterPro"/>
</dbReference>
<dbReference type="InterPro" id="IPR039891">
    <property type="entry name" value="VWA8"/>
</dbReference>
<gene>
    <name evidence="3" type="ORF">MOBT1_000848</name>
</gene>
<organism evidence="3 4">
    <name type="scientific">Malassezia obtusa</name>
    <dbReference type="NCBI Taxonomy" id="76774"/>
    <lineage>
        <taxon>Eukaryota</taxon>
        <taxon>Fungi</taxon>
        <taxon>Dikarya</taxon>
        <taxon>Basidiomycota</taxon>
        <taxon>Ustilaginomycotina</taxon>
        <taxon>Malasseziomycetes</taxon>
        <taxon>Malasseziales</taxon>
        <taxon>Malasseziaceae</taxon>
        <taxon>Malassezia</taxon>
    </lineage>
</organism>
<dbReference type="Gene3D" id="3.40.50.300">
    <property type="entry name" value="P-loop containing nucleotide triphosphate hydrolases"/>
    <property type="match status" value="2"/>
</dbReference>
<dbReference type="PROSITE" id="PS50234">
    <property type="entry name" value="VWFA"/>
    <property type="match status" value="1"/>
</dbReference>
<dbReference type="InterPro" id="IPR011704">
    <property type="entry name" value="ATPase_dyneun-rel_AAA"/>
</dbReference>
<dbReference type="SMART" id="SM00327">
    <property type="entry name" value="VWA"/>
    <property type="match status" value="1"/>
</dbReference>
<dbReference type="PANTHER" id="PTHR21610:SF9">
    <property type="entry name" value="VON WILLEBRAND FACTOR A DOMAIN-CONTAINING PROTEIN 8"/>
    <property type="match status" value="1"/>
</dbReference>
<protein>
    <recommendedName>
        <fullName evidence="2">VWFA domain-containing protein</fullName>
    </recommendedName>
</protein>
<dbReference type="GO" id="GO:0016887">
    <property type="term" value="F:ATP hydrolysis activity"/>
    <property type="evidence" value="ECO:0007669"/>
    <property type="project" value="InterPro"/>
</dbReference>
<dbReference type="InterPro" id="IPR002035">
    <property type="entry name" value="VWF_A"/>
</dbReference>
<dbReference type="Pfam" id="PF07728">
    <property type="entry name" value="AAA_5"/>
    <property type="match status" value="3"/>
</dbReference>
<dbReference type="Gene3D" id="3.40.50.410">
    <property type="entry name" value="von Willebrand factor, type A domain"/>
    <property type="match status" value="1"/>
</dbReference>
<dbReference type="GO" id="GO:0005737">
    <property type="term" value="C:cytoplasm"/>
    <property type="evidence" value="ECO:0007669"/>
    <property type="project" value="TreeGrafter"/>
</dbReference>
<feature type="compositionally biased region" description="Low complexity" evidence="1">
    <location>
        <begin position="335"/>
        <end position="353"/>
    </location>
</feature>
<feature type="region of interest" description="Disordered" evidence="1">
    <location>
        <begin position="1126"/>
        <end position="1174"/>
    </location>
</feature>
<sequence length="1496" mass="163993">MGARTRTTGRLRALVRHFYSGAAREATHTSPTADAPAAPLGTLRIGPHVAIPLVHPDEPTRVPPERLLLDVDDPLVLEHLEFLGKKWQLHQDVFLASPPGPYPRRLCETFAALVQVPVEYVALHRDIGEAELLQQRSLEAGGNLRYDDGPVVRAMKHGHILILEGIERAERGVMPVLNNILENREHNLPDGTQLVPAERYEKRADASEEHARFVPVHPDFRVFCLGVPVPPYTGHPLDPPFRSRFQARWVEGTVFPPLPPHERPSESHGAHAAALSQRWAQWGSLVQQHADVTQSAGQLPPTSLLPHVPATAVPLLHDLCTVFPPVEAPAALPDASEQAPAAPSRARAPAGGAPALPEVAQTTLALLSAAYPALLAMDTDKQRVLRDMLTRLSLAPGVGDACASLYEQGAGLLGYRIAAIDVRDVDAAEEVAPDMIASGAARIAPERIASLTFEHVVHGTRVSVDAPCGAQTPVRLEELAARFPDVELTPRVLAILSTMLQLHALGRDLCIVPTALDGHAVHAHASTSKSVCISLFGALLGYPVETLWLYKDVSGNELVMRRATTPDGATVWHPAPLTRGAVDGALVHLAGADVLGSTLDSLARLTQDRELELWEGTRLTLAPAGTLGALVTGAVCPMARNLRIVASAPSATQWLSESVATMFGTVAAPPMDEAEERALLQRRTRADPAALDRLLTFAARYRTESADPNVGLHKARRLGTRQLLRFANRLAHFPGTDAYALVWRNQLADFLPRTVRDVLKTMLLECGLVPHGYEGAAQYIPPLDVSPPEVDAQANTLTFRRAASGASAAAPPLLTVPRYDWRAADPDGASLIPNAHGSFHHNAQQSRLLYSLVQDLVVLREHLLLMGAQGTGKNKIIDQALELLDRPREYIQLNRDSTVGELLQRAYLEDGQLRYADSPLVRAARLGRVIVVDEVDKCSASVSAVFKSLAERGELSLPDGRRVVPAGAGVPGAIEVHPDFRLVLLANRPGWPFLGNTFTDVIGEGFSCYAVANPDAQSERELLERMAPNVDRRLIEKLVLAFQDLRTAFEEDLINHPYSLRELIHIVRHLNQYPGEPLGDVMLNMLAFDLHRPEAMKLVTETFARRGLKVGRLSLEELRARAADKAAEAPGQVRYDPPGDTSLERPKDGVEDDEVHVGGNTFRGGTGGRDTAGLGGRGGAERLYKGHKIHQVPDELKKQVPEHIRDEARAMAQKALEEKLRSDRLEPEELQYLLQIQKQVAAQVQHLANVLNALTANEHERKWVVRQQEGQLDERRLSEGLVGERAIFKRRQEAPPEIGAPQTKPKRIRIVLDASASMYHMQFDGRLTRELEAAMLIMEAMKRVDTSRFAFDMVAHSGDQVVIPLVRLNQLPRTDGDLFRVLRNLVTIMRFCFTGDNTVECIEKSIEDVAKDDNADDYFVVALSDANLARYSISPEELGRALKRDDKVKSAVIFIDKGPEAQQAAQQLRGRAFVAPETRDIPRILSDILTSMVARA</sequence>
<dbReference type="SUPFAM" id="SSF53300">
    <property type="entry name" value="vWA-like"/>
    <property type="match status" value="1"/>
</dbReference>
<keyword evidence="4" id="KW-1185">Reference proteome</keyword>
<name>A0AAF0DZ23_9BASI</name>